<protein>
    <submittedName>
        <fullName evidence="1">Uncharacterized protein</fullName>
    </submittedName>
</protein>
<accession>A0A382LZP4</accession>
<dbReference type="AlphaFoldDB" id="A0A382LZP4"/>
<dbReference type="EMBL" id="UINC01090347">
    <property type="protein sequence ID" value="SVC42209.1"/>
    <property type="molecule type" value="Genomic_DNA"/>
</dbReference>
<evidence type="ECO:0000313" key="1">
    <source>
        <dbReference type="EMBL" id="SVC42209.1"/>
    </source>
</evidence>
<name>A0A382LZP4_9ZZZZ</name>
<organism evidence="1">
    <name type="scientific">marine metagenome</name>
    <dbReference type="NCBI Taxonomy" id="408172"/>
    <lineage>
        <taxon>unclassified sequences</taxon>
        <taxon>metagenomes</taxon>
        <taxon>ecological metagenomes</taxon>
    </lineage>
</organism>
<sequence length="71" mass="8300">MRTCPAQHFFALIEIQLILGIIPFKPHEISMFMTQCDIVFIGLTDEPENLFLYYFPFESEGVKRPHSPIIQ</sequence>
<gene>
    <name evidence="1" type="ORF">METZ01_LOCUS295063</name>
</gene>
<reference evidence="1" key="1">
    <citation type="submission" date="2018-05" db="EMBL/GenBank/DDBJ databases">
        <authorList>
            <person name="Lanie J.A."/>
            <person name="Ng W.-L."/>
            <person name="Kazmierczak K.M."/>
            <person name="Andrzejewski T.M."/>
            <person name="Davidsen T.M."/>
            <person name="Wayne K.J."/>
            <person name="Tettelin H."/>
            <person name="Glass J.I."/>
            <person name="Rusch D."/>
            <person name="Podicherti R."/>
            <person name="Tsui H.-C.T."/>
            <person name="Winkler M.E."/>
        </authorList>
    </citation>
    <scope>NUCLEOTIDE SEQUENCE</scope>
</reference>
<feature type="non-terminal residue" evidence="1">
    <location>
        <position position="71"/>
    </location>
</feature>
<proteinExistence type="predicted"/>